<sequence length="175" mass="19437">MDRSSGESGDAAEADRRARDVAAERIERAHSRLVRDGRTIDGSSKPEALHDLRKDAKRLRYLLECFGSLFPAEDLSVAVKPLKSLQDVLGEFQDTEVQAHALAQFGRQLDTEGASTDTILAMGGAIEQLSVRQSRARREFAARFESFDSREVEHAYASITGTGTTKSKKRKKKNR</sequence>
<reference evidence="3" key="1">
    <citation type="submission" date="2020-05" db="EMBL/GenBank/DDBJ databases">
        <authorList>
            <person name="Chiriac C."/>
            <person name="Salcher M."/>
            <person name="Ghai R."/>
            <person name="Kavagutti S V."/>
        </authorList>
    </citation>
    <scope>NUCLEOTIDE SEQUENCE</scope>
</reference>
<dbReference type="PANTHER" id="PTHR39339:SF1">
    <property type="entry name" value="CHAD DOMAIN-CONTAINING PROTEIN"/>
    <property type="match status" value="1"/>
</dbReference>
<accession>A0A6J7KY61</accession>
<proteinExistence type="predicted"/>
<dbReference type="AlphaFoldDB" id="A0A6J7KY61"/>
<dbReference type="InterPro" id="IPR038186">
    <property type="entry name" value="CHAD_dom_sf"/>
</dbReference>
<evidence type="ECO:0000259" key="2">
    <source>
        <dbReference type="Pfam" id="PF05235"/>
    </source>
</evidence>
<evidence type="ECO:0000256" key="1">
    <source>
        <dbReference type="SAM" id="MobiDB-lite"/>
    </source>
</evidence>
<name>A0A6J7KY61_9ZZZZ</name>
<dbReference type="Gene3D" id="1.40.20.10">
    <property type="entry name" value="CHAD domain"/>
    <property type="match status" value="1"/>
</dbReference>
<feature type="region of interest" description="Disordered" evidence="1">
    <location>
        <begin position="1"/>
        <end position="21"/>
    </location>
</feature>
<dbReference type="InterPro" id="IPR007899">
    <property type="entry name" value="CHAD_dom"/>
</dbReference>
<gene>
    <name evidence="3" type="ORF">UFOPK3733_02428</name>
</gene>
<organism evidence="3">
    <name type="scientific">freshwater metagenome</name>
    <dbReference type="NCBI Taxonomy" id="449393"/>
    <lineage>
        <taxon>unclassified sequences</taxon>
        <taxon>metagenomes</taxon>
        <taxon>ecological metagenomes</taxon>
    </lineage>
</organism>
<dbReference type="EMBL" id="CAFBNC010000225">
    <property type="protein sequence ID" value="CAB4960590.1"/>
    <property type="molecule type" value="Genomic_DNA"/>
</dbReference>
<evidence type="ECO:0000313" key="3">
    <source>
        <dbReference type="EMBL" id="CAB4960590.1"/>
    </source>
</evidence>
<protein>
    <submittedName>
        <fullName evidence="3">Unannotated protein</fullName>
    </submittedName>
</protein>
<dbReference type="PANTHER" id="PTHR39339">
    <property type="entry name" value="SLR1444 PROTEIN"/>
    <property type="match status" value="1"/>
</dbReference>
<dbReference type="Pfam" id="PF05235">
    <property type="entry name" value="CHAD"/>
    <property type="match status" value="1"/>
</dbReference>
<feature type="domain" description="CHAD" evidence="2">
    <location>
        <begin position="11"/>
        <end position="102"/>
    </location>
</feature>